<comment type="similarity">
    <text evidence="1">Belongs to the sulfotransferase 1 family.</text>
</comment>
<evidence type="ECO:0000313" key="4">
    <source>
        <dbReference type="EMBL" id="APC96201.1"/>
    </source>
</evidence>
<dbReference type="InterPro" id="IPR027417">
    <property type="entry name" value="P-loop_NTPase"/>
</dbReference>
<dbReference type="Pfam" id="PF00685">
    <property type="entry name" value="Sulfotransfer_1"/>
    <property type="match status" value="1"/>
</dbReference>
<protein>
    <submittedName>
        <fullName evidence="4">Sulfotransferase domain protein</fullName>
    </submittedName>
</protein>
<evidence type="ECO:0000256" key="2">
    <source>
        <dbReference type="ARBA" id="ARBA00022679"/>
    </source>
</evidence>
<dbReference type="KEGG" id="frc:KX01_489"/>
<dbReference type="EMBL" id="CP009654">
    <property type="protein sequence ID" value="APC96201.1"/>
    <property type="molecule type" value="Genomic_DNA"/>
</dbReference>
<dbReference type="PANTHER" id="PTHR11783">
    <property type="entry name" value="SULFOTRANSFERASE SULT"/>
    <property type="match status" value="1"/>
</dbReference>
<keyword evidence="5" id="KW-1185">Reference proteome</keyword>
<dbReference type="RefSeq" id="WP_071663473.1">
    <property type="nucleotide sequence ID" value="NZ_CP009654.1"/>
</dbReference>
<gene>
    <name evidence="4" type="ORF">KX01_489</name>
</gene>
<proteinExistence type="inferred from homology"/>
<name>A0A1J0KR37_9GAMM</name>
<evidence type="ECO:0000259" key="3">
    <source>
        <dbReference type="Pfam" id="PF00685"/>
    </source>
</evidence>
<dbReference type="OrthoDB" id="9804504at2"/>
<accession>A0A1J0KR37</accession>
<dbReference type="GO" id="GO:0008146">
    <property type="term" value="F:sulfotransferase activity"/>
    <property type="evidence" value="ECO:0007669"/>
    <property type="project" value="InterPro"/>
</dbReference>
<organism evidence="4 5">
    <name type="scientific">Francisella frigiditurris</name>
    <dbReference type="NCBI Taxonomy" id="1542390"/>
    <lineage>
        <taxon>Bacteria</taxon>
        <taxon>Pseudomonadati</taxon>
        <taxon>Pseudomonadota</taxon>
        <taxon>Gammaproteobacteria</taxon>
        <taxon>Thiotrichales</taxon>
        <taxon>Francisellaceae</taxon>
        <taxon>Francisella</taxon>
    </lineage>
</organism>
<reference evidence="5" key="1">
    <citation type="submission" date="2014-10" db="EMBL/GenBank/DDBJ databases">
        <authorList>
            <person name="Kuske C.R."/>
            <person name="Challacombe J.F."/>
            <person name="Daligault H.E."/>
            <person name="Davenport K.W."/>
            <person name="Johnson S.L."/>
            <person name="Siddaramappa S."/>
            <person name="Petersen J.M."/>
        </authorList>
    </citation>
    <scope>NUCLEOTIDE SEQUENCE [LARGE SCALE GENOMIC DNA]</scope>
    <source>
        <strain evidence="5">CA97-1460</strain>
    </source>
</reference>
<sequence>MKDLKYNTVWLASYPKSGNTWFRIFLTNYINNSDEPASIDNLEKTPIASARVCFDKFYGIDSADLYLDEVDNMRPAMYEHWKELEYMQFHKVHDAYTYISDGPLLGNPSNQAAVYLIRNPLDVAISYAHHNGHEDIDKSIKYLADGNHTLCGTEKTMPNQLRQKLLTWSEHVKSWENAPLDKIFLRYEDMVLDPVKEFTKAINFFGLPNDEQRIKKAVEFSSFNNLKKQEKEKGFREKAPNAKSFFRNGKASDYLRKLSQQQIDQIIKNHKDVMVKYGFI</sequence>
<evidence type="ECO:0000313" key="5">
    <source>
        <dbReference type="Proteomes" id="UP000182521"/>
    </source>
</evidence>
<keyword evidence="2 4" id="KW-0808">Transferase</keyword>
<dbReference type="STRING" id="1542390.KX01_489"/>
<dbReference type="AlphaFoldDB" id="A0A1J0KR37"/>
<dbReference type="SUPFAM" id="SSF52540">
    <property type="entry name" value="P-loop containing nucleoside triphosphate hydrolases"/>
    <property type="match status" value="1"/>
</dbReference>
<dbReference type="Gene3D" id="3.40.50.300">
    <property type="entry name" value="P-loop containing nucleotide triphosphate hydrolases"/>
    <property type="match status" value="1"/>
</dbReference>
<dbReference type="InterPro" id="IPR000863">
    <property type="entry name" value="Sulfotransferase_dom"/>
</dbReference>
<evidence type="ECO:0000256" key="1">
    <source>
        <dbReference type="ARBA" id="ARBA00005771"/>
    </source>
</evidence>
<dbReference type="Proteomes" id="UP000182521">
    <property type="component" value="Chromosome"/>
</dbReference>
<feature type="domain" description="Sulfotransferase" evidence="3">
    <location>
        <begin position="9"/>
        <end position="274"/>
    </location>
</feature>